<dbReference type="Gene3D" id="3.40.630.30">
    <property type="match status" value="1"/>
</dbReference>
<dbReference type="GeneID" id="37020260"/>
<dbReference type="RefSeq" id="XP_025358699.1">
    <property type="nucleotide sequence ID" value="XM_025498479.1"/>
</dbReference>
<dbReference type="EMBL" id="KZ819602">
    <property type="protein sequence ID" value="PWN38397.1"/>
    <property type="molecule type" value="Genomic_DNA"/>
</dbReference>
<feature type="compositionally biased region" description="Basic and acidic residues" evidence="2">
    <location>
        <begin position="54"/>
        <end position="72"/>
    </location>
</feature>
<dbReference type="GO" id="GO:0019290">
    <property type="term" value="P:siderophore biosynthetic process"/>
    <property type="evidence" value="ECO:0007669"/>
    <property type="project" value="InterPro"/>
</dbReference>
<reference evidence="4 5" key="1">
    <citation type="journal article" date="2018" name="Mol. Biol. Evol.">
        <title>Broad Genomic Sampling Reveals a Smut Pathogenic Ancestry of the Fungal Clade Ustilaginomycotina.</title>
        <authorList>
            <person name="Kijpornyongpan T."/>
            <person name="Mondo S.J."/>
            <person name="Barry K."/>
            <person name="Sandor L."/>
            <person name="Lee J."/>
            <person name="Lipzen A."/>
            <person name="Pangilinan J."/>
            <person name="LaButti K."/>
            <person name="Hainaut M."/>
            <person name="Henrissat B."/>
            <person name="Grigoriev I.V."/>
            <person name="Spatafora J.W."/>
            <person name="Aime M.C."/>
        </authorList>
    </citation>
    <scope>NUCLEOTIDE SEQUENCE [LARGE SCALE GENOMIC DNA]</scope>
    <source>
        <strain evidence="4 5">MCA 3882</strain>
    </source>
</reference>
<gene>
    <name evidence="4" type="ORF">FA14DRAFT_159985</name>
</gene>
<proteinExistence type="inferred from homology"/>
<protein>
    <recommendedName>
        <fullName evidence="3">Acyltransferase MbtK/IucB-like conserved domain-containing protein</fullName>
    </recommendedName>
</protein>
<comment type="similarity">
    <text evidence="1">Belongs to the lysine N-acyltransferase MbtK family.</text>
</comment>
<evidence type="ECO:0000313" key="4">
    <source>
        <dbReference type="EMBL" id="PWN38397.1"/>
    </source>
</evidence>
<sequence length="431" mass="49849">MASTREPAFVAPSAIIALDKRPLKETFTLPDLTPVQFDEDESTHHIKISLGTSPEEKQDNSHARYPRSKEEQDATLQPIIEFVPLGRKAKASHLQVKEDRATLTEVLEIKAIAGHVSFKDLWSALYAFWIRRDEHERYPILVGASFPNRTDIVRYFLNCGLGLRYPDAQGEFDVVLDRSAFWQGAGCPLSRSWLRAPEPSPKEFGDVMGTAFPLVQSFTRSNDPPVLTTHPLRPPKPSAGTIIYSRYVHSVKSHYQLTIIDWRKEEHFSLYAKWQNSDRVNHGWRERGDEDHHRKYLQEREADPHSMGLLSSWDGEYAGYSEINWCKENGMNAFVGGMGDYDQGTHSFVGEEKFRGRYRFAHNMISLKHFCFLREFRTNIVIGEPRFDLDIIPLLSAYLPQSFRKEIELPHKRAVLFILHRDRFFSEGMFY</sequence>
<dbReference type="GO" id="GO:0016410">
    <property type="term" value="F:N-acyltransferase activity"/>
    <property type="evidence" value="ECO:0007669"/>
    <property type="project" value="TreeGrafter"/>
</dbReference>
<dbReference type="InterPro" id="IPR019432">
    <property type="entry name" value="Acyltransferase_MbtK/IucB-like"/>
</dbReference>
<dbReference type="AlphaFoldDB" id="A0A316VLK4"/>
<dbReference type="STRING" id="1280837.A0A316VLK4"/>
<dbReference type="SMART" id="SM01006">
    <property type="entry name" value="AlcB"/>
    <property type="match status" value="1"/>
</dbReference>
<organism evidence="4 5">
    <name type="scientific">Meira miltonrushii</name>
    <dbReference type="NCBI Taxonomy" id="1280837"/>
    <lineage>
        <taxon>Eukaryota</taxon>
        <taxon>Fungi</taxon>
        <taxon>Dikarya</taxon>
        <taxon>Basidiomycota</taxon>
        <taxon>Ustilaginomycotina</taxon>
        <taxon>Exobasidiomycetes</taxon>
        <taxon>Exobasidiales</taxon>
        <taxon>Brachybasidiaceae</taxon>
        <taxon>Meira</taxon>
    </lineage>
</organism>
<evidence type="ECO:0000256" key="2">
    <source>
        <dbReference type="SAM" id="MobiDB-lite"/>
    </source>
</evidence>
<dbReference type="InParanoid" id="A0A316VLK4"/>
<dbReference type="Proteomes" id="UP000245771">
    <property type="component" value="Unassembled WGS sequence"/>
</dbReference>
<dbReference type="PANTHER" id="PTHR31438">
    <property type="entry name" value="LYSINE N-ACYLTRANSFERASE C17G9.06C-RELATED"/>
    <property type="match status" value="1"/>
</dbReference>
<dbReference type="Pfam" id="PF13523">
    <property type="entry name" value="Acetyltransf_8"/>
    <property type="match status" value="1"/>
</dbReference>
<evidence type="ECO:0000313" key="5">
    <source>
        <dbReference type="Proteomes" id="UP000245771"/>
    </source>
</evidence>
<dbReference type="OrthoDB" id="4250781at2759"/>
<dbReference type="SUPFAM" id="SSF55729">
    <property type="entry name" value="Acyl-CoA N-acyltransferases (Nat)"/>
    <property type="match status" value="1"/>
</dbReference>
<evidence type="ECO:0000259" key="3">
    <source>
        <dbReference type="SMART" id="SM01006"/>
    </source>
</evidence>
<feature type="region of interest" description="Disordered" evidence="2">
    <location>
        <begin position="48"/>
        <end position="72"/>
    </location>
</feature>
<keyword evidence="5" id="KW-1185">Reference proteome</keyword>
<accession>A0A316VLK4</accession>
<dbReference type="PANTHER" id="PTHR31438:SF1">
    <property type="entry name" value="LYSINE N-ACYLTRANSFERASE C17G9.06C-RELATED"/>
    <property type="match status" value="1"/>
</dbReference>
<name>A0A316VLK4_9BASI</name>
<evidence type="ECO:0000256" key="1">
    <source>
        <dbReference type="ARBA" id="ARBA00009893"/>
    </source>
</evidence>
<dbReference type="InterPro" id="IPR016181">
    <property type="entry name" value="Acyl_CoA_acyltransferase"/>
</dbReference>
<feature type="domain" description="Acyltransferase MbtK/IucB-like conserved" evidence="3">
    <location>
        <begin position="258"/>
        <end position="307"/>
    </location>
</feature>